<dbReference type="InterPro" id="IPR037185">
    <property type="entry name" value="EmrE-like"/>
</dbReference>
<feature type="transmembrane region" description="Helical" evidence="7">
    <location>
        <begin position="211"/>
        <end position="237"/>
    </location>
</feature>
<proteinExistence type="inferred from homology"/>
<comment type="caution">
    <text evidence="7">Lacks conserved residue(s) required for the propagation of feature annotation.</text>
</comment>
<feature type="transmembrane region" description="Helical" evidence="7">
    <location>
        <begin position="459"/>
        <end position="476"/>
    </location>
</feature>
<evidence type="ECO:0000313" key="9">
    <source>
        <dbReference type="Proteomes" id="UP000827721"/>
    </source>
</evidence>
<name>A0ABQ8HTL2_9ROSI</name>
<accession>A0ABQ8HTL2</accession>
<evidence type="ECO:0000256" key="1">
    <source>
        <dbReference type="ARBA" id="ARBA00004141"/>
    </source>
</evidence>
<comment type="caution">
    <text evidence="8">The sequence shown here is derived from an EMBL/GenBank/DDBJ whole genome shotgun (WGS) entry which is preliminary data.</text>
</comment>
<evidence type="ECO:0000313" key="8">
    <source>
        <dbReference type="EMBL" id="KAH7567700.1"/>
    </source>
</evidence>
<dbReference type="PANTHER" id="PTHR31376">
    <property type="entry name" value="OS09G0467300 PROTEIN-RELATED"/>
    <property type="match status" value="1"/>
</dbReference>
<protein>
    <recommendedName>
        <fullName evidence="7">Probable purine permease</fullName>
    </recommendedName>
</protein>
<organism evidence="8 9">
    <name type="scientific">Xanthoceras sorbifolium</name>
    <dbReference type="NCBI Taxonomy" id="99658"/>
    <lineage>
        <taxon>Eukaryota</taxon>
        <taxon>Viridiplantae</taxon>
        <taxon>Streptophyta</taxon>
        <taxon>Embryophyta</taxon>
        <taxon>Tracheophyta</taxon>
        <taxon>Spermatophyta</taxon>
        <taxon>Magnoliopsida</taxon>
        <taxon>eudicotyledons</taxon>
        <taxon>Gunneridae</taxon>
        <taxon>Pentapetalae</taxon>
        <taxon>rosids</taxon>
        <taxon>malvids</taxon>
        <taxon>Sapindales</taxon>
        <taxon>Sapindaceae</taxon>
        <taxon>Xanthoceroideae</taxon>
        <taxon>Xanthoceras</taxon>
    </lineage>
</organism>
<feature type="transmembrane region" description="Helical" evidence="7">
    <location>
        <begin position="389"/>
        <end position="413"/>
    </location>
</feature>
<feature type="transmembrane region" description="Helical" evidence="7">
    <location>
        <begin position="16"/>
        <end position="40"/>
    </location>
</feature>
<feature type="transmembrane region" description="Helical" evidence="7">
    <location>
        <begin position="83"/>
        <end position="103"/>
    </location>
</feature>
<dbReference type="SUPFAM" id="SSF103481">
    <property type="entry name" value="Multidrug resistance efflux transporter EmrE"/>
    <property type="match status" value="1"/>
</dbReference>
<feature type="transmembrane region" description="Helical" evidence="7">
    <location>
        <begin position="420"/>
        <end position="439"/>
    </location>
</feature>
<feature type="transmembrane region" description="Helical" evidence="7">
    <location>
        <begin position="115"/>
        <end position="139"/>
    </location>
</feature>
<sequence>MAEMETQTMTATLKRVLLLINIILLSVGNCGGPLVMRLYFLHGGKRVWFSSWLETAGWPVVLLPITIGYLHRRRTQPSSPTKFFFIKPPLFMASAVIGILTGFDDYIYAYGMARLPVSTSALIIASQLAFTAGFAFVLVKQKFTSYSINAVFLLTLGAAVLGLHTDNDRPKGESNREYVLGFLMTVGAAALYGFILPLVELAYKKGKQEMSYALVMEIQMFMCLFATLFATVGMLVNNDFKVIGREARKFELGEGRYYVLVVGSALIWQCFFLGVIGVIFCASSLLSAIIIAVLLPVTEILAVIFYKENPLLGRLYFIHGGRRVWLSSWLLTAAWPVILLPIRVTYLRCRHISPAKFFFIKPPVFIAAAIIGVITGFNNYLYTYGQACLLVSTTSLIIATSLAFTAGFAFLLVMQKFTSYSINAVVLLTIEAGVLALHTSSDGPKNESQRVHARIFHDAGSISLYGFVLPLVKLTYKKANQ</sequence>
<evidence type="ECO:0000256" key="6">
    <source>
        <dbReference type="ARBA" id="ARBA00023136"/>
    </source>
</evidence>
<feature type="transmembrane region" description="Helical" evidence="7">
    <location>
        <begin position="146"/>
        <end position="163"/>
    </location>
</feature>
<dbReference type="Proteomes" id="UP000827721">
    <property type="component" value="Unassembled WGS sequence"/>
</dbReference>
<keyword evidence="5 7" id="KW-1133">Transmembrane helix</keyword>
<evidence type="ECO:0000256" key="7">
    <source>
        <dbReference type="RuleBase" id="RU368015"/>
    </source>
</evidence>
<keyword evidence="9" id="KW-1185">Reference proteome</keyword>
<dbReference type="PANTHER" id="PTHR31376:SF1">
    <property type="entry name" value="PURINE PERMEASE 2"/>
    <property type="match status" value="1"/>
</dbReference>
<feature type="transmembrane region" description="Helical" evidence="7">
    <location>
        <begin position="257"/>
        <end position="280"/>
    </location>
</feature>
<dbReference type="EMBL" id="JAFEMO010000007">
    <property type="protein sequence ID" value="KAH7567700.1"/>
    <property type="molecule type" value="Genomic_DNA"/>
</dbReference>
<evidence type="ECO:0000256" key="2">
    <source>
        <dbReference type="ARBA" id="ARBA00006213"/>
    </source>
</evidence>
<feature type="transmembrane region" description="Helical" evidence="7">
    <location>
        <begin position="358"/>
        <end position="377"/>
    </location>
</feature>
<comment type="similarity">
    <text evidence="2 7">Belongs to the purine permeases (TC 2.A.7.14) family.</text>
</comment>
<feature type="transmembrane region" description="Helical" evidence="7">
    <location>
        <begin position="178"/>
        <end position="199"/>
    </location>
</feature>
<keyword evidence="3 7" id="KW-0813">Transport</keyword>
<feature type="transmembrane region" description="Helical" evidence="7">
    <location>
        <begin position="285"/>
        <end position="306"/>
    </location>
</feature>
<reference evidence="8 9" key="1">
    <citation type="submission" date="2021-02" db="EMBL/GenBank/DDBJ databases">
        <title>Plant Genome Project.</title>
        <authorList>
            <person name="Zhang R.-G."/>
        </authorList>
    </citation>
    <scope>NUCLEOTIDE SEQUENCE [LARGE SCALE GENOMIC DNA]</scope>
    <source>
        <tissue evidence="8">Leaves</tissue>
    </source>
</reference>
<evidence type="ECO:0000256" key="5">
    <source>
        <dbReference type="ARBA" id="ARBA00022989"/>
    </source>
</evidence>
<dbReference type="InterPro" id="IPR030182">
    <property type="entry name" value="PUP_plant"/>
</dbReference>
<keyword evidence="4 7" id="KW-0812">Transmembrane</keyword>
<comment type="subcellular location">
    <subcellularLocation>
        <location evidence="1 7">Membrane</location>
        <topology evidence="1 7">Multi-pass membrane protein</topology>
    </subcellularLocation>
</comment>
<evidence type="ECO:0000256" key="3">
    <source>
        <dbReference type="ARBA" id="ARBA00022448"/>
    </source>
</evidence>
<evidence type="ECO:0000256" key="4">
    <source>
        <dbReference type="ARBA" id="ARBA00022692"/>
    </source>
</evidence>
<gene>
    <name evidence="8" type="ORF">JRO89_XS07G0124600</name>
</gene>
<dbReference type="Pfam" id="PF16913">
    <property type="entry name" value="PUNUT"/>
    <property type="match status" value="2"/>
</dbReference>
<feature type="transmembrane region" description="Helical" evidence="7">
    <location>
        <begin position="326"/>
        <end position="346"/>
    </location>
</feature>
<keyword evidence="6 7" id="KW-0472">Membrane</keyword>
<feature type="transmembrane region" description="Helical" evidence="7">
    <location>
        <begin position="52"/>
        <end position="71"/>
    </location>
</feature>